<reference evidence="1 2" key="1">
    <citation type="submission" date="2018-08" db="EMBL/GenBank/DDBJ databases">
        <title>Recombination of ecologically and evolutionarily significant loci maintains genetic cohesion in the Pseudomonas syringae species complex.</title>
        <authorList>
            <person name="Dillon M."/>
            <person name="Thakur S."/>
            <person name="Almeida R.N.D."/>
            <person name="Weir B.S."/>
            <person name="Guttman D.S."/>
        </authorList>
    </citation>
    <scope>NUCLEOTIDE SEQUENCE [LARGE SCALE GENOMIC DNA]</scope>
    <source>
        <strain evidence="1 2">ICMP 7496</strain>
    </source>
</reference>
<sequence length="101" mass="11308">MKIISRVETDALTDVCCDICGTSTLHTLGNLQYGVLKADWGHGALHDGERYEVHLCETCFFSTIAYLKQERRTATMFEEAPQLPDDSFGLASRNNFFGDGR</sequence>
<comment type="caution">
    <text evidence="1">The sequence shown here is derived from an EMBL/GenBank/DDBJ whole genome shotgun (WGS) entry which is preliminary data.</text>
</comment>
<dbReference type="Proteomes" id="UP000269872">
    <property type="component" value="Unassembled WGS sequence"/>
</dbReference>
<organism evidence="1 2">
    <name type="scientific">Pseudomonas caricapapayae</name>
    <dbReference type="NCBI Taxonomy" id="46678"/>
    <lineage>
        <taxon>Bacteria</taxon>
        <taxon>Pseudomonadati</taxon>
        <taxon>Pseudomonadota</taxon>
        <taxon>Gammaproteobacteria</taxon>
        <taxon>Pseudomonadales</taxon>
        <taxon>Pseudomonadaceae</taxon>
        <taxon>Pseudomonas</taxon>
    </lineage>
</organism>
<accession>A0A3M6ESG0</accession>
<protein>
    <submittedName>
        <fullName evidence="1">Uncharacterized protein</fullName>
    </submittedName>
</protein>
<dbReference type="EMBL" id="RBUY01000171">
    <property type="protein sequence ID" value="RMV71067.1"/>
    <property type="molecule type" value="Genomic_DNA"/>
</dbReference>
<gene>
    <name evidence="1" type="ORF">ALP05_200033</name>
</gene>
<proteinExistence type="predicted"/>
<evidence type="ECO:0000313" key="1">
    <source>
        <dbReference type="EMBL" id="RMV71067.1"/>
    </source>
</evidence>
<evidence type="ECO:0000313" key="2">
    <source>
        <dbReference type="Proteomes" id="UP000269872"/>
    </source>
</evidence>
<name>A0A3M6ESG0_9PSED</name>
<dbReference type="AlphaFoldDB" id="A0A3M6ESG0"/>